<keyword evidence="2" id="KW-0732">Signal</keyword>
<dbReference type="GO" id="GO:0016491">
    <property type="term" value="F:oxidoreductase activity"/>
    <property type="evidence" value="ECO:0007669"/>
    <property type="project" value="InterPro"/>
</dbReference>
<evidence type="ECO:0000256" key="2">
    <source>
        <dbReference type="SAM" id="SignalP"/>
    </source>
</evidence>
<dbReference type="InterPro" id="IPR050316">
    <property type="entry name" value="Tyrosinase/Hemocyanin"/>
</dbReference>
<evidence type="ECO:0000259" key="3">
    <source>
        <dbReference type="Pfam" id="PF00264"/>
    </source>
</evidence>
<accession>A0AA39WKY8</accession>
<evidence type="ECO:0000313" key="4">
    <source>
        <dbReference type="EMBL" id="KAK0617312.1"/>
    </source>
</evidence>
<reference evidence="4" key="1">
    <citation type="submission" date="2023-06" db="EMBL/GenBank/DDBJ databases">
        <title>Genome-scale phylogeny and comparative genomics of the fungal order Sordariales.</title>
        <authorList>
            <consortium name="Lawrence Berkeley National Laboratory"/>
            <person name="Hensen N."/>
            <person name="Bonometti L."/>
            <person name="Westerberg I."/>
            <person name="Brannstrom I.O."/>
            <person name="Guillou S."/>
            <person name="Cros-Aarteil S."/>
            <person name="Calhoun S."/>
            <person name="Haridas S."/>
            <person name="Kuo A."/>
            <person name="Mondo S."/>
            <person name="Pangilinan J."/>
            <person name="Riley R."/>
            <person name="Labutti K."/>
            <person name="Andreopoulos B."/>
            <person name="Lipzen A."/>
            <person name="Chen C."/>
            <person name="Yanf M."/>
            <person name="Daum C."/>
            <person name="Ng V."/>
            <person name="Clum A."/>
            <person name="Steindorff A."/>
            <person name="Ohm R."/>
            <person name="Martin F."/>
            <person name="Silar P."/>
            <person name="Natvig D."/>
            <person name="Lalanne C."/>
            <person name="Gautier V."/>
            <person name="Ament-Velasquez S.L."/>
            <person name="Kruys A."/>
            <person name="Hutchinson M.I."/>
            <person name="Powell A.J."/>
            <person name="Barry K."/>
            <person name="Miller A.N."/>
            <person name="Grigoriev I.V."/>
            <person name="Debuchy R."/>
            <person name="Gladieux P."/>
            <person name="Thoren M.H."/>
            <person name="Johannesson H."/>
        </authorList>
    </citation>
    <scope>NUCLEOTIDE SEQUENCE</scope>
    <source>
        <strain evidence="4">CBS 606.72</strain>
    </source>
</reference>
<feature type="chain" id="PRO_5041239998" description="Tyrosinase copper-binding domain-containing protein" evidence="2">
    <location>
        <begin position="23"/>
        <end position="499"/>
    </location>
</feature>
<feature type="domain" description="Tyrosinase copper-binding" evidence="3">
    <location>
        <begin position="79"/>
        <end position="291"/>
    </location>
</feature>
<organism evidence="4 5">
    <name type="scientific">Immersiella caudata</name>
    <dbReference type="NCBI Taxonomy" id="314043"/>
    <lineage>
        <taxon>Eukaryota</taxon>
        <taxon>Fungi</taxon>
        <taxon>Dikarya</taxon>
        <taxon>Ascomycota</taxon>
        <taxon>Pezizomycotina</taxon>
        <taxon>Sordariomycetes</taxon>
        <taxon>Sordariomycetidae</taxon>
        <taxon>Sordariales</taxon>
        <taxon>Lasiosphaeriaceae</taxon>
        <taxon>Immersiella</taxon>
    </lineage>
</organism>
<dbReference type="Pfam" id="PF00264">
    <property type="entry name" value="Tyrosinase"/>
    <property type="match status" value="1"/>
</dbReference>
<comment type="caution">
    <text evidence="4">The sequence shown here is derived from an EMBL/GenBank/DDBJ whole genome shotgun (WGS) entry which is preliminary data.</text>
</comment>
<gene>
    <name evidence="4" type="ORF">B0T14DRAFT_433917</name>
</gene>
<name>A0AA39WKY8_9PEZI</name>
<dbReference type="EMBL" id="JAULSU010000005">
    <property type="protein sequence ID" value="KAK0617312.1"/>
    <property type="molecule type" value="Genomic_DNA"/>
</dbReference>
<dbReference type="PANTHER" id="PTHR11474">
    <property type="entry name" value="TYROSINASE FAMILY MEMBER"/>
    <property type="match status" value="1"/>
</dbReference>
<dbReference type="InterPro" id="IPR002227">
    <property type="entry name" value="Tyrosinase_Cu-bd"/>
</dbReference>
<dbReference type="AlphaFoldDB" id="A0AA39WKY8"/>
<dbReference type="SUPFAM" id="SSF48056">
    <property type="entry name" value="Di-copper centre-containing domain"/>
    <property type="match status" value="1"/>
</dbReference>
<keyword evidence="5" id="KW-1185">Reference proteome</keyword>
<dbReference type="PANTHER" id="PTHR11474:SF131">
    <property type="entry name" value="TYROSINASE COPPER-BINDING DOMAIN-CONTAINING PROTEIN"/>
    <property type="match status" value="1"/>
</dbReference>
<keyword evidence="1" id="KW-0479">Metal-binding</keyword>
<proteinExistence type="predicted"/>
<dbReference type="GO" id="GO:0046872">
    <property type="term" value="F:metal ion binding"/>
    <property type="evidence" value="ECO:0007669"/>
    <property type="project" value="UniProtKB-KW"/>
</dbReference>
<dbReference type="InterPro" id="IPR008922">
    <property type="entry name" value="Di-copper_centre_dom_sf"/>
</dbReference>
<dbReference type="Gene3D" id="1.10.1280.10">
    <property type="entry name" value="Di-copper center containing domain from catechol oxidase"/>
    <property type="match status" value="1"/>
</dbReference>
<dbReference type="Proteomes" id="UP001175000">
    <property type="component" value="Unassembled WGS sequence"/>
</dbReference>
<feature type="signal peptide" evidence="2">
    <location>
        <begin position="1"/>
        <end position="22"/>
    </location>
</feature>
<sequence length="499" mass="54673">MGRVAAVLACYVGAALIRQTTAQPTPIPVVGVKTGIDPKTGHRPARQNIHDLYVLGGPHWDLYVLALSALQEVNETDPLSYFSIAGIHGVPYSAWNGVGHVPGDLNYTGFCPHGQTLVSHAVRIADQYLPIQYPTYKGAAQTLRIPFWDWGLQPRLPTAVTFKNITVNGPTGPLTIRNPLYSYRFQPLSIVSEFGFDHAETVGCGRAGSNNVTESDESMDSIARDLSSQVYDVFIRASKFEIMAYQHKGGPSFENPHNTVHNSAGCGNTFAGLACMLHHANVDRYFAMWQAINYQHQMFNSVDTTHGLLGTIAGSNVTVNTPLKPFYNQSLTLHTSGSVTGIREFGYTYPEIDDWSKEPEELANYVRAQVNSLYDRSTDIIPLPCTLNLMLNGSVVGRVALLTMPRTGTASGNIALRDLKGGNQGIDGMGPDEAVKYLSENIEIELRLPNNTVVQIDNAPSLKLEIQDMTYTAPVSNSSFPCLGTARRWPVPMRRFKGN</sequence>
<protein>
    <recommendedName>
        <fullName evidence="3">Tyrosinase copper-binding domain-containing protein</fullName>
    </recommendedName>
</protein>
<evidence type="ECO:0000256" key="1">
    <source>
        <dbReference type="ARBA" id="ARBA00022723"/>
    </source>
</evidence>
<evidence type="ECO:0000313" key="5">
    <source>
        <dbReference type="Proteomes" id="UP001175000"/>
    </source>
</evidence>